<dbReference type="EMBL" id="GBYB01011479">
    <property type="protein sequence ID" value="JAG81246.1"/>
    <property type="molecule type" value="Transcribed_RNA"/>
</dbReference>
<feature type="non-terminal residue" evidence="1">
    <location>
        <position position="103"/>
    </location>
</feature>
<sequence>DSGTATESEVVTELADGQTPPLSVAPSISWGAVLRCRSQSSSVRPGGFSNRLCRFHQLPCAEQMAMKYTGTDRRVIHDFTPQPMTAENLRSAELRTVQVQWPP</sequence>
<feature type="non-terminal residue" evidence="1">
    <location>
        <position position="1"/>
    </location>
</feature>
<gene>
    <name evidence="1" type="primary">cca_2</name>
    <name evidence="1" type="ORF">g.6768</name>
</gene>
<reference evidence="1" key="1">
    <citation type="submission" date="2015-01" db="EMBL/GenBank/DDBJ databases">
        <title>Transcriptome Assembly of Fopius arisanus.</title>
        <authorList>
            <person name="Geib S."/>
        </authorList>
    </citation>
    <scope>NUCLEOTIDE SEQUENCE</scope>
</reference>
<protein>
    <submittedName>
        <fullName evidence="1">Cca_2 protein</fullName>
    </submittedName>
</protein>
<name>A0A0C9R589_9HYME</name>
<organism evidence="1">
    <name type="scientific">Fopius arisanus</name>
    <dbReference type="NCBI Taxonomy" id="64838"/>
    <lineage>
        <taxon>Eukaryota</taxon>
        <taxon>Metazoa</taxon>
        <taxon>Ecdysozoa</taxon>
        <taxon>Arthropoda</taxon>
        <taxon>Hexapoda</taxon>
        <taxon>Insecta</taxon>
        <taxon>Pterygota</taxon>
        <taxon>Neoptera</taxon>
        <taxon>Endopterygota</taxon>
        <taxon>Hymenoptera</taxon>
        <taxon>Apocrita</taxon>
        <taxon>Ichneumonoidea</taxon>
        <taxon>Braconidae</taxon>
        <taxon>Opiinae</taxon>
        <taxon>Fopius</taxon>
    </lineage>
</organism>
<proteinExistence type="predicted"/>
<evidence type="ECO:0000313" key="1">
    <source>
        <dbReference type="EMBL" id="JAG81246.1"/>
    </source>
</evidence>
<dbReference type="AlphaFoldDB" id="A0A0C9R589"/>
<accession>A0A0C9R589</accession>